<proteinExistence type="predicted"/>
<evidence type="ECO:0000313" key="2">
    <source>
        <dbReference type="Proteomes" id="UP000187203"/>
    </source>
</evidence>
<name>A0A1R3J1H9_9ROSI</name>
<dbReference type="Proteomes" id="UP000187203">
    <property type="component" value="Unassembled WGS sequence"/>
</dbReference>
<reference evidence="2" key="1">
    <citation type="submission" date="2013-09" db="EMBL/GenBank/DDBJ databases">
        <title>Corchorus olitorius genome sequencing.</title>
        <authorList>
            <person name="Alam M."/>
            <person name="Haque M.S."/>
            <person name="Islam M.S."/>
            <person name="Emdad E.M."/>
            <person name="Islam M.M."/>
            <person name="Ahmed B."/>
            <person name="Halim A."/>
            <person name="Hossen Q.M.M."/>
            <person name="Hossain M.Z."/>
            <person name="Ahmed R."/>
            <person name="Khan M.M."/>
            <person name="Islam R."/>
            <person name="Rashid M.M."/>
            <person name="Khan S.A."/>
            <person name="Rahman M.S."/>
            <person name="Alam M."/>
            <person name="Yahiya A.S."/>
            <person name="Khan M.S."/>
            <person name="Azam M.S."/>
            <person name="Haque T."/>
            <person name="Lashkar M.Z.H."/>
            <person name="Akhand A.I."/>
            <person name="Morshed G."/>
            <person name="Roy S."/>
            <person name="Uddin K.S."/>
            <person name="Rabeya T."/>
            <person name="Hossain A.S."/>
            <person name="Chowdhury A."/>
            <person name="Snigdha A.R."/>
            <person name="Mortoza M.S."/>
            <person name="Matin S.A."/>
            <person name="Hoque S.M.E."/>
            <person name="Islam M.K."/>
            <person name="Roy D.K."/>
            <person name="Haider R."/>
            <person name="Moosa M.M."/>
            <person name="Elias S.M."/>
            <person name="Hasan A.M."/>
            <person name="Jahan S."/>
            <person name="Shafiuddin M."/>
            <person name="Mahmood N."/>
            <person name="Shommy N.S."/>
        </authorList>
    </citation>
    <scope>NUCLEOTIDE SEQUENCE [LARGE SCALE GENOMIC DNA]</scope>
    <source>
        <strain evidence="2">cv. O-4</strain>
    </source>
</reference>
<dbReference type="AlphaFoldDB" id="A0A1R3J1H9"/>
<gene>
    <name evidence="1" type="ORF">COLO4_20129</name>
</gene>
<organism evidence="1 2">
    <name type="scientific">Corchorus olitorius</name>
    <dbReference type="NCBI Taxonomy" id="93759"/>
    <lineage>
        <taxon>Eukaryota</taxon>
        <taxon>Viridiplantae</taxon>
        <taxon>Streptophyta</taxon>
        <taxon>Embryophyta</taxon>
        <taxon>Tracheophyta</taxon>
        <taxon>Spermatophyta</taxon>
        <taxon>Magnoliopsida</taxon>
        <taxon>eudicotyledons</taxon>
        <taxon>Gunneridae</taxon>
        <taxon>Pentapetalae</taxon>
        <taxon>rosids</taxon>
        <taxon>malvids</taxon>
        <taxon>Malvales</taxon>
        <taxon>Malvaceae</taxon>
        <taxon>Grewioideae</taxon>
        <taxon>Apeibeae</taxon>
        <taxon>Corchorus</taxon>
    </lineage>
</organism>
<accession>A0A1R3J1H9</accession>
<comment type="caution">
    <text evidence="1">The sequence shown here is derived from an EMBL/GenBank/DDBJ whole genome shotgun (WGS) entry which is preliminary data.</text>
</comment>
<sequence length="46" mass="5260">MRECVHKALRGKYQDVLWLVAENLGNEGGNSELSNDELVRRIFSLV</sequence>
<protein>
    <submittedName>
        <fullName evidence="1">Uncharacterized protein</fullName>
    </submittedName>
</protein>
<dbReference type="EMBL" id="AWUE01017026">
    <property type="protein sequence ID" value="OMO88681.1"/>
    <property type="molecule type" value="Genomic_DNA"/>
</dbReference>
<evidence type="ECO:0000313" key="1">
    <source>
        <dbReference type="EMBL" id="OMO88681.1"/>
    </source>
</evidence>
<keyword evidence="2" id="KW-1185">Reference proteome</keyword>